<dbReference type="CDD" id="cd02440">
    <property type="entry name" value="AdoMet_MTases"/>
    <property type="match status" value="1"/>
</dbReference>
<accession>A0AA40AZX1</accession>
<proteinExistence type="predicted"/>
<keyword evidence="2" id="KW-1185">Reference proteome</keyword>
<dbReference type="AlphaFoldDB" id="A0AA40AZX1"/>
<dbReference type="PANTHER" id="PTHR14614:SF147">
    <property type="entry name" value="S-ADENOSYLMETHIONINE-DEPENDENT METHYLTRANSFERASE OF THE SEVEN BETA-STRAND FAMILY"/>
    <property type="match status" value="1"/>
</dbReference>
<dbReference type="SUPFAM" id="SSF53335">
    <property type="entry name" value="S-adenosyl-L-methionine-dependent methyltransferases"/>
    <property type="match status" value="1"/>
</dbReference>
<dbReference type="InterPro" id="IPR029063">
    <property type="entry name" value="SAM-dependent_MTases_sf"/>
</dbReference>
<comment type="caution">
    <text evidence="1">The sequence shown here is derived from an EMBL/GenBank/DDBJ whole genome shotgun (WGS) entry which is preliminary data.</text>
</comment>
<reference evidence="1" key="1">
    <citation type="submission" date="2023-06" db="EMBL/GenBank/DDBJ databases">
        <title>Genome-scale phylogeny and comparative genomics of the fungal order Sordariales.</title>
        <authorList>
            <consortium name="Lawrence Berkeley National Laboratory"/>
            <person name="Hensen N."/>
            <person name="Bonometti L."/>
            <person name="Westerberg I."/>
            <person name="Brannstrom I.O."/>
            <person name="Guillou S."/>
            <person name="Cros-Aarteil S."/>
            <person name="Calhoun S."/>
            <person name="Haridas S."/>
            <person name="Kuo A."/>
            <person name="Mondo S."/>
            <person name="Pangilinan J."/>
            <person name="Riley R."/>
            <person name="Labutti K."/>
            <person name="Andreopoulos B."/>
            <person name="Lipzen A."/>
            <person name="Chen C."/>
            <person name="Yanf M."/>
            <person name="Daum C."/>
            <person name="Ng V."/>
            <person name="Clum A."/>
            <person name="Steindorff A."/>
            <person name="Ohm R."/>
            <person name="Martin F."/>
            <person name="Silar P."/>
            <person name="Natvig D."/>
            <person name="Lalanne C."/>
            <person name="Gautier V."/>
            <person name="Ament-Velasquez S.L."/>
            <person name="Kruys A."/>
            <person name="Hutchinson M.I."/>
            <person name="Powell A.J."/>
            <person name="Barry K."/>
            <person name="Miller A.N."/>
            <person name="Grigoriev I.V."/>
            <person name="Debuchy R."/>
            <person name="Gladieux P."/>
            <person name="Thoren M.H."/>
            <person name="Johannesson H."/>
        </authorList>
    </citation>
    <scope>NUCLEOTIDE SEQUENCE</scope>
    <source>
        <strain evidence="1">SMH4607-1</strain>
    </source>
</reference>
<gene>
    <name evidence="1" type="ORF">B0H67DRAFT_569312</name>
</gene>
<dbReference type="InterPro" id="IPR019410">
    <property type="entry name" value="Methyltransf_16"/>
</dbReference>
<organism evidence="1 2">
    <name type="scientific">Lasiosphaeris hirsuta</name>
    <dbReference type="NCBI Taxonomy" id="260670"/>
    <lineage>
        <taxon>Eukaryota</taxon>
        <taxon>Fungi</taxon>
        <taxon>Dikarya</taxon>
        <taxon>Ascomycota</taxon>
        <taxon>Pezizomycotina</taxon>
        <taxon>Sordariomycetes</taxon>
        <taxon>Sordariomycetidae</taxon>
        <taxon>Sordariales</taxon>
        <taxon>Lasiosphaeriaceae</taxon>
        <taxon>Lasiosphaeris</taxon>
    </lineage>
</organism>
<dbReference type="PANTHER" id="PTHR14614">
    <property type="entry name" value="HEPATOCELLULAR CARCINOMA-ASSOCIATED ANTIGEN"/>
    <property type="match status" value="1"/>
</dbReference>
<dbReference type="EMBL" id="JAUKUA010000002">
    <property type="protein sequence ID" value="KAK0725011.1"/>
    <property type="molecule type" value="Genomic_DNA"/>
</dbReference>
<evidence type="ECO:0000313" key="2">
    <source>
        <dbReference type="Proteomes" id="UP001172102"/>
    </source>
</evidence>
<dbReference type="Pfam" id="PF10294">
    <property type="entry name" value="Methyltransf_16"/>
    <property type="match status" value="1"/>
</dbReference>
<name>A0AA40AZX1_9PEZI</name>
<sequence length="201" mass="20951">MLCDAPARFGLPTAGLGGSAPRIVELGAGTGLVSLTLAQLLPGLGLARAALVATDYHSAVIANLRGNIAINSSAVGSAVCPVQACVLDWGVEEMDPAWPLGGERADVLFATDVIYAHEHAEMLGACASRLLAPDGVFWLLQTVRQNGRFGGVVGTVEGVFGKGGSTGRILRILESQRVEKPDRVGRGDEALYRLFKIGWSG</sequence>
<evidence type="ECO:0000313" key="1">
    <source>
        <dbReference type="EMBL" id="KAK0725011.1"/>
    </source>
</evidence>
<dbReference type="GO" id="GO:0008757">
    <property type="term" value="F:S-adenosylmethionine-dependent methyltransferase activity"/>
    <property type="evidence" value="ECO:0007669"/>
    <property type="project" value="UniProtKB-ARBA"/>
</dbReference>
<dbReference type="Gene3D" id="3.40.50.150">
    <property type="entry name" value="Vaccinia Virus protein VP39"/>
    <property type="match status" value="1"/>
</dbReference>
<protein>
    <recommendedName>
        <fullName evidence="3">Methyltransferase domain-containing protein</fullName>
    </recommendedName>
</protein>
<dbReference type="Proteomes" id="UP001172102">
    <property type="component" value="Unassembled WGS sequence"/>
</dbReference>
<evidence type="ECO:0008006" key="3">
    <source>
        <dbReference type="Google" id="ProtNLM"/>
    </source>
</evidence>